<accession>A0ABQ4ZUM4</accession>
<reference evidence="1" key="2">
    <citation type="submission" date="2022-01" db="EMBL/GenBank/DDBJ databases">
        <authorList>
            <person name="Yamashiro T."/>
            <person name="Shiraishi A."/>
            <person name="Satake H."/>
            <person name="Nakayama K."/>
        </authorList>
    </citation>
    <scope>NUCLEOTIDE SEQUENCE</scope>
</reference>
<reference evidence="1" key="1">
    <citation type="journal article" date="2022" name="Int. J. Mol. Sci.">
        <title>Draft Genome of Tanacetum Coccineum: Genomic Comparison of Closely Related Tanacetum-Family Plants.</title>
        <authorList>
            <person name="Yamashiro T."/>
            <person name="Shiraishi A."/>
            <person name="Nakayama K."/>
            <person name="Satake H."/>
        </authorList>
    </citation>
    <scope>NUCLEOTIDE SEQUENCE</scope>
</reference>
<dbReference type="Proteomes" id="UP001151760">
    <property type="component" value="Unassembled WGS sequence"/>
</dbReference>
<gene>
    <name evidence="1" type="ORF">Tco_0800144</name>
</gene>
<evidence type="ECO:0000313" key="1">
    <source>
        <dbReference type="EMBL" id="GJS93176.1"/>
    </source>
</evidence>
<organism evidence="1 2">
    <name type="scientific">Tanacetum coccineum</name>
    <dbReference type="NCBI Taxonomy" id="301880"/>
    <lineage>
        <taxon>Eukaryota</taxon>
        <taxon>Viridiplantae</taxon>
        <taxon>Streptophyta</taxon>
        <taxon>Embryophyta</taxon>
        <taxon>Tracheophyta</taxon>
        <taxon>Spermatophyta</taxon>
        <taxon>Magnoliopsida</taxon>
        <taxon>eudicotyledons</taxon>
        <taxon>Gunneridae</taxon>
        <taxon>Pentapetalae</taxon>
        <taxon>asterids</taxon>
        <taxon>campanulids</taxon>
        <taxon>Asterales</taxon>
        <taxon>Asteraceae</taxon>
        <taxon>Asteroideae</taxon>
        <taxon>Anthemideae</taxon>
        <taxon>Anthemidinae</taxon>
        <taxon>Tanacetum</taxon>
    </lineage>
</organism>
<keyword evidence="2" id="KW-1185">Reference proteome</keyword>
<name>A0ABQ4ZUM4_9ASTR</name>
<protein>
    <submittedName>
        <fullName evidence="1">Uncharacterized protein</fullName>
    </submittedName>
</protein>
<sequence>MITTNSRIRGKKPSGLILPTKGIMETFLCTRDALYITQDLVLSYVILVTKWAIKPGTAETKDPRTTRLDPSYSF</sequence>
<comment type="caution">
    <text evidence="1">The sequence shown here is derived from an EMBL/GenBank/DDBJ whole genome shotgun (WGS) entry which is preliminary data.</text>
</comment>
<proteinExistence type="predicted"/>
<dbReference type="EMBL" id="BQNB010011637">
    <property type="protein sequence ID" value="GJS93176.1"/>
    <property type="molecule type" value="Genomic_DNA"/>
</dbReference>
<evidence type="ECO:0000313" key="2">
    <source>
        <dbReference type="Proteomes" id="UP001151760"/>
    </source>
</evidence>